<dbReference type="OrthoDB" id="9778572at2"/>
<dbReference type="SMART" id="SM00382">
    <property type="entry name" value="AAA"/>
    <property type="match status" value="1"/>
</dbReference>
<dbReference type="InterPro" id="IPR015854">
    <property type="entry name" value="ABC_transpr_LolD-like"/>
</dbReference>
<dbReference type="PANTHER" id="PTHR24220">
    <property type="entry name" value="IMPORT ATP-BINDING PROTEIN"/>
    <property type="match status" value="1"/>
</dbReference>
<dbReference type="InterPro" id="IPR003593">
    <property type="entry name" value="AAA+_ATPase"/>
</dbReference>
<name>A0A0B2AGU4_9MICC</name>
<dbReference type="CDD" id="cd03255">
    <property type="entry name" value="ABC_MJ0796_LolCDE_FtsE"/>
    <property type="match status" value="1"/>
</dbReference>
<dbReference type="EMBL" id="JTDL01000145">
    <property type="protein sequence ID" value="KHL01027.1"/>
    <property type="molecule type" value="Genomic_DNA"/>
</dbReference>
<dbReference type="SUPFAM" id="SSF52540">
    <property type="entry name" value="P-loop containing nucleoside triphosphate hydrolases"/>
    <property type="match status" value="1"/>
</dbReference>
<dbReference type="GO" id="GO:0098796">
    <property type="term" value="C:membrane protein complex"/>
    <property type="evidence" value="ECO:0007669"/>
    <property type="project" value="UniProtKB-ARBA"/>
</dbReference>
<dbReference type="GO" id="GO:0016887">
    <property type="term" value="F:ATP hydrolysis activity"/>
    <property type="evidence" value="ECO:0007669"/>
    <property type="project" value="InterPro"/>
</dbReference>
<sequence>MKGAACSDPVIELRDVTKRYPGRIAVHALQPTNLAIGRGESLAVVGPSGSGKSTLLNILGLLDAPTHGTYLLEGVDITAADEAVRGVVRGQMFGFVFQAFHLLPHRTVVENVELAMMYATVTVKDRRERALEALEALGLMHRRDADPRDLSGGERQRTAIARAICLRPKVLFCDEPTGNLDTRNSAIVMDVLADLNEKGQTLVMVTHNLSLASSLLRTVTVEDGIVADGARPPA</sequence>
<evidence type="ECO:0000256" key="2">
    <source>
        <dbReference type="ARBA" id="ARBA00022741"/>
    </source>
</evidence>
<dbReference type="FunFam" id="3.40.50.300:FF:000032">
    <property type="entry name" value="Export ABC transporter ATP-binding protein"/>
    <property type="match status" value="1"/>
</dbReference>
<dbReference type="InterPro" id="IPR003439">
    <property type="entry name" value="ABC_transporter-like_ATP-bd"/>
</dbReference>
<proteinExistence type="predicted"/>
<evidence type="ECO:0000259" key="4">
    <source>
        <dbReference type="PROSITE" id="PS50893"/>
    </source>
</evidence>
<comment type="caution">
    <text evidence="5">The sequence shown here is derived from an EMBL/GenBank/DDBJ whole genome shotgun (WGS) entry which is preliminary data.</text>
</comment>
<keyword evidence="1" id="KW-0813">Transport</keyword>
<dbReference type="GO" id="GO:0022857">
    <property type="term" value="F:transmembrane transporter activity"/>
    <property type="evidence" value="ECO:0007669"/>
    <property type="project" value="TreeGrafter"/>
</dbReference>
<feature type="domain" description="ABC transporter" evidence="4">
    <location>
        <begin position="11"/>
        <end position="234"/>
    </location>
</feature>
<dbReference type="AlphaFoldDB" id="A0A0B2AGU4"/>
<evidence type="ECO:0000256" key="3">
    <source>
        <dbReference type="ARBA" id="ARBA00022840"/>
    </source>
</evidence>
<dbReference type="Gene3D" id="3.40.50.300">
    <property type="entry name" value="P-loop containing nucleotide triphosphate hydrolases"/>
    <property type="match status" value="1"/>
</dbReference>
<gene>
    <name evidence="5" type="ORF">LK10_17860</name>
</gene>
<keyword evidence="6" id="KW-1185">Reference proteome</keyword>
<reference evidence="5 6" key="1">
    <citation type="submission" date="2014-09" db="EMBL/GenBank/DDBJ databases">
        <title>Genome sequence of Sinomonas sp. MUSC 117.</title>
        <authorList>
            <person name="Lee L.-H."/>
        </authorList>
    </citation>
    <scope>NUCLEOTIDE SEQUENCE [LARGE SCALE GENOMIC DNA]</scope>
    <source>
        <strain evidence="5 6">MUSC 117</strain>
    </source>
</reference>
<dbReference type="STRING" id="1338436.LK10_17860"/>
<dbReference type="PANTHER" id="PTHR24220:SF86">
    <property type="entry name" value="ABC TRANSPORTER ABCH.1"/>
    <property type="match status" value="1"/>
</dbReference>
<organism evidence="5 6">
    <name type="scientific">Sinomonas humi</name>
    <dbReference type="NCBI Taxonomy" id="1338436"/>
    <lineage>
        <taxon>Bacteria</taxon>
        <taxon>Bacillati</taxon>
        <taxon>Actinomycetota</taxon>
        <taxon>Actinomycetes</taxon>
        <taxon>Micrococcales</taxon>
        <taxon>Micrococcaceae</taxon>
        <taxon>Sinomonas</taxon>
    </lineage>
</organism>
<dbReference type="Proteomes" id="UP000030982">
    <property type="component" value="Unassembled WGS sequence"/>
</dbReference>
<protein>
    <submittedName>
        <fullName evidence="5">Macrolide ABC transporter ATP-binding protein</fullName>
    </submittedName>
</protein>
<accession>A0A0B2AGU4</accession>
<evidence type="ECO:0000313" key="6">
    <source>
        <dbReference type="Proteomes" id="UP000030982"/>
    </source>
</evidence>
<dbReference type="InterPro" id="IPR017911">
    <property type="entry name" value="MacB-like_ATP-bd"/>
</dbReference>
<keyword evidence="2" id="KW-0547">Nucleotide-binding</keyword>
<evidence type="ECO:0000313" key="5">
    <source>
        <dbReference type="EMBL" id="KHL01027.1"/>
    </source>
</evidence>
<keyword evidence="3 5" id="KW-0067">ATP-binding</keyword>
<dbReference type="PROSITE" id="PS50893">
    <property type="entry name" value="ABC_TRANSPORTER_2"/>
    <property type="match status" value="1"/>
</dbReference>
<dbReference type="GO" id="GO:0005886">
    <property type="term" value="C:plasma membrane"/>
    <property type="evidence" value="ECO:0007669"/>
    <property type="project" value="TreeGrafter"/>
</dbReference>
<evidence type="ECO:0000256" key="1">
    <source>
        <dbReference type="ARBA" id="ARBA00022448"/>
    </source>
</evidence>
<dbReference type="Pfam" id="PF00005">
    <property type="entry name" value="ABC_tran"/>
    <property type="match status" value="1"/>
</dbReference>
<dbReference type="GO" id="GO:0005524">
    <property type="term" value="F:ATP binding"/>
    <property type="evidence" value="ECO:0007669"/>
    <property type="project" value="UniProtKB-KW"/>
</dbReference>
<dbReference type="InterPro" id="IPR027417">
    <property type="entry name" value="P-loop_NTPase"/>
</dbReference>